<dbReference type="NCBIfam" id="TIGR01552">
    <property type="entry name" value="phd_fam"/>
    <property type="match status" value="1"/>
</dbReference>
<comment type="similarity">
    <text evidence="1 2">Belongs to the phD/YefM antitoxin family.</text>
</comment>
<dbReference type="Gene3D" id="3.40.1620.10">
    <property type="entry name" value="YefM-like domain"/>
    <property type="match status" value="1"/>
</dbReference>
<dbReference type="EMBL" id="JXXE01000181">
    <property type="protein sequence ID" value="KIZ44691.1"/>
    <property type="molecule type" value="Genomic_DNA"/>
</dbReference>
<dbReference type="SUPFAM" id="SSF143120">
    <property type="entry name" value="YefM-like"/>
    <property type="match status" value="1"/>
</dbReference>
<dbReference type="AlphaFoldDB" id="A0A0D7EVN4"/>
<dbReference type="OrthoDB" id="9800503at2"/>
<evidence type="ECO:0000313" key="4">
    <source>
        <dbReference type="Proteomes" id="UP000032515"/>
    </source>
</evidence>
<protein>
    <recommendedName>
        <fullName evidence="2">Antitoxin</fullName>
    </recommendedName>
</protein>
<dbReference type="Proteomes" id="UP000032515">
    <property type="component" value="Unassembled WGS sequence"/>
</dbReference>
<evidence type="ECO:0000256" key="1">
    <source>
        <dbReference type="ARBA" id="ARBA00009981"/>
    </source>
</evidence>
<comment type="function">
    <text evidence="2">Antitoxin component of a type II toxin-antitoxin (TA) system.</text>
</comment>
<name>A0A0D7EVN4_RHOPL</name>
<evidence type="ECO:0000313" key="3">
    <source>
        <dbReference type="EMBL" id="KIZ44691.1"/>
    </source>
</evidence>
<dbReference type="PATRIC" id="fig|1076.23.peg.1249"/>
<organism evidence="3 4">
    <name type="scientific">Rhodopseudomonas palustris</name>
    <dbReference type="NCBI Taxonomy" id="1076"/>
    <lineage>
        <taxon>Bacteria</taxon>
        <taxon>Pseudomonadati</taxon>
        <taxon>Pseudomonadota</taxon>
        <taxon>Alphaproteobacteria</taxon>
        <taxon>Hyphomicrobiales</taxon>
        <taxon>Nitrobacteraceae</taxon>
        <taxon>Rhodopseudomonas</taxon>
    </lineage>
</organism>
<dbReference type="RefSeq" id="WP_044409183.1">
    <property type="nucleotide sequence ID" value="NZ_JXXE01000181.1"/>
</dbReference>
<accession>A0A0D7EVN4</accession>
<reference evidence="3 4" key="1">
    <citation type="submission" date="2014-11" db="EMBL/GenBank/DDBJ databases">
        <title>Genomics and ecophysiology of heterotrophic nitrogen fixing bacteria isolated from estuarine surface water.</title>
        <authorList>
            <person name="Bentzon-Tilia M."/>
            <person name="Severin I."/>
            <person name="Hansen L.H."/>
            <person name="Riemann L."/>
        </authorList>
    </citation>
    <scope>NUCLEOTIDE SEQUENCE [LARGE SCALE GENOMIC DNA]</scope>
    <source>
        <strain evidence="3 4">BAL398</strain>
    </source>
</reference>
<comment type="caution">
    <text evidence="3">The sequence shown here is derived from an EMBL/GenBank/DDBJ whole genome shotgun (WGS) entry which is preliminary data.</text>
</comment>
<evidence type="ECO:0000256" key="2">
    <source>
        <dbReference type="RuleBase" id="RU362080"/>
    </source>
</evidence>
<gene>
    <name evidence="3" type="ORF">OO17_09490</name>
</gene>
<dbReference type="InterPro" id="IPR036165">
    <property type="entry name" value="YefM-like_sf"/>
</dbReference>
<sequence length="81" mass="9042">MKHVNLSQARAHLAELLDEVERGETLVISREGAPLAETTAGADEARRARSRRAIEGILELRKQNKPVAVEDIIAWKDEGRE</sequence>
<dbReference type="Pfam" id="PF02604">
    <property type="entry name" value="PhdYeFM_antitox"/>
    <property type="match status" value="1"/>
</dbReference>
<proteinExistence type="inferred from homology"/>
<dbReference type="InterPro" id="IPR006442">
    <property type="entry name" value="Antitoxin_Phd/YefM"/>
</dbReference>